<comment type="caution">
    <text evidence="2">The sequence shown here is derived from an EMBL/GenBank/DDBJ whole genome shotgun (WGS) entry which is preliminary data.</text>
</comment>
<accession>A0AAE4GBN1</accession>
<dbReference type="EMBL" id="JAVRAA010000012">
    <property type="protein sequence ID" value="MDT0339358.1"/>
    <property type="molecule type" value="Genomic_DNA"/>
</dbReference>
<proteinExistence type="predicted"/>
<dbReference type="AlphaFoldDB" id="A0AAE4GBN1"/>
<protein>
    <submittedName>
        <fullName evidence="2">Uncharacterized protein</fullName>
    </submittedName>
</protein>
<evidence type="ECO:0000256" key="1">
    <source>
        <dbReference type="SAM" id="MobiDB-lite"/>
    </source>
</evidence>
<organism evidence="2">
    <name type="scientific">Herbaspirillum huttiense subsp. nephrolepidis</name>
    <dbReference type="NCBI Taxonomy" id="3075126"/>
    <lineage>
        <taxon>Bacteria</taxon>
        <taxon>Pseudomonadati</taxon>
        <taxon>Pseudomonadota</taxon>
        <taxon>Betaproteobacteria</taxon>
        <taxon>Burkholderiales</taxon>
        <taxon>Oxalobacteraceae</taxon>
        <taxon>Herbaspirillum</taxon>
    </lineage>
</organism>
<evidence type="ECO:0000313" key="2">
    <source>
        <dbReference type="EMBL" id="MDT0339358.1"/>
    </source>
</evidence>
<gene>
    <name evidence="2" type="ORF">RJN63_21160</name>
</gene>
<sequence length="121" mass="12745">MGLVPYTNESAKFEHLGGTTIPPGDTRMVDETLVPGYEPAADKPAGAPEGGASDDDKDEQEKLLAAITAMLALNVPDIQAKLPDLSDKELDALELAESGSEGKNRTTLLQAIATEKLGRVK</sequence>
<name>A0AAE4GBN1_9BURK</name>
<reference evidence="2" key="1">
    <citation type="submission" date="2023-02" db="EMBL/GenBank/DDBJ databases">
        <title>Description of Herbaspirillum huttiense subsp. nephrolepsisexaltata and Herbaspirillum huttiense subsp. lycopersicon.</title>
        <authorList>
            <person name="Poudel M."/>
            <person name="Sharma A."/>
            <person name="Goss E."/>
            <person name="Tapia J.H."/>
            <person name="Harmon C.M."/>
            <person name="Jones J.B."/>
        </authorList>
    </citation>
    <scope>NUCLEOTIDE SEQUENCE</scope>
    <source>
        <strain evidence="2">NC40101</strain>
    </source>
</reference>
<feature type="region of interest" description="Disordered" evidence="1">
    <location>
        <begin position="1"/>
        <end position="60"/>
    </location>
</feature>
<dbReference type="RefSeq" id="WP_310835916.1">
    <property type="nucleotide sequence ID" value="NZ_JAVLSM010000002.1"/>
</dbReference>